<organism evidence="3 4">
    <name type="scientific">Pleurotus ostreatus (strain PC15)</name>
    <name type="common">Oyster mushroom</name>
    <dbReference type="NCBI Taxonomy" id="1137138"/>
    <lineage>
        <taxon>Eukaryota</taxon>
        <taxon>Fungi</taxon>
        <taxon>Dikarya</taxon>
        <taxon>Basidiomycota</taxon>
        <taxon>Agaricomycotina</taxon>
        <taxon>Agaricomycetes</taxon>
        <taxon>Agaricomycetidae</taxon>
        <taxon>Agaricales</taxon>
        <taxon>Pleurotineae</taxon>
        <taxon>Pleurotaceae</taxon>
        <taxon>Pleurotus</taxon>
    </lineage>
</organism>
<keyword evidence="2" id="KW-1133">Transmembrane helix</keyword>
<evidence type="ECO:0000256" key="2">
    <source>
        <dbReference type="SAM" id="Phobius"/>
    </source>
</evidence>
<evidence type="ECO:0000313" key="4">
    <source>
        <dbReference type="Proteomes" id="UP000027073"/>
    </source>
</evidence>
<protein>
    <recommendedName>
        <fullName evidence="5">Transmembrane protein</fullName>
    </recommendedName>
</protein>
<feature type="transmembrane region" description="Helical" evidence="2">
    <location>
        <begin position="71"/>
        <end position="93"/>
    </location>
</feature>
<feature type="transmembrane region" description="Helical" evidence="2">
    <location>
        <begin position="39"/>
        <end position="59"/>
    </location>
</feature>
<evidence type="ECO:0008006" key="5">
    <source>
        <dbReference type="Google" id="ProtNLM"/>
    </source>
</evidence>
<feature type="compositionally biased region" description="Low complexity" evidence="1">
    <location>
        <begin position="214"/>
        <end position="234"/>
    </location>
</feature>
<keyword evidence="2" id="KW-0812">Transmembrane</keyword>
<dbReference type="Proteomes" id="UP000027073">
    <property type="component" value="Unassembled WGS sequence"/>
</dbReference>
<keyword evidence="2" id="KW-0472">Membrane</keyword>
<proteinExistence type="predicted"/>
<reference evidence="4" key="1">
    <citation type="journal article" date="2014" name="Proc. Natl. Acad. Sci. U.S.A.">
        <title>Extensive sampling of basidiomycete genomes demonstrates inadequacy of the white-rot/brown-rot paradigm for wood decay fungi.</title>
        <authorList>
            <person name="Riley R."/>
            <person name="Salamov A.A."/>
            <person name="Brown D.W."/>
            <person name="Nagy L.G."/>
            <person name="Floudas D."/>
            <person name="Held B.W."/>
            <person name="Levasseur A."/>
            <person name="Lombard V."/>
            <person name="Morin E."/>
            <person name="Otillar R."/>
            <person name="Lindquist E.A."/>
            <person name="Sun H."/>
            <person name="LaButti K.M."/>
            <person name="Schmutz J."/>
            <person name="Jabbour D."/>
            <person name="Luo H."/>
            <person name="Baker S.E."/>
            <person name="Pisabarro A.G."/>
            <person name="Walton J.D."/>
            <person name="Blanchette R.A."/>
            <person name="Henrissat B."/>
            <person name="Martin F."/>
            <person name="Cullen D."/>
            <person name="Hibbett D.S."/>
            <person name="Grigoriev I.V."/>
        </authorList>
    </citation>
    <scope>NUCLEOTIDE SEQUENCE [LARGE SCALE GENOMIC DNA]</scope>
    <source>
        <strain evidence="4">PC15</strain>
    </source>
</reference>
<dbReference type="EMBL" id="KL198008">
    <property type="protein sequence ID" value="KDQ28032.1"/>
    <property type="molecule type" value="Genomic_DNA"/>
</dbReference>
<evidence type="ECO:0000256" key="1">
    <source>
        <dbReference type="SAM" id="MobiDB-lite"/>
    </source>
</evidence>
<feature type="region of interest" description="Disordered" evidence="1">
    <location>
        <begin position="214"/>
        <end position="239"/>
    </location>
</feature>
<gene>
    <name evidence="3" type="ORF">PLEOSDRAFT_1112827</name>
</gene>
<dbReference type="InParanoid" id="A0A067NV70"/>
<accession>A0A067NV70</accession>
<dbReference type="VEuPathDB" id="FungiDB:PLEOSDRAFT_1112827"/>
<name>A0A067NV70_PLEO1</name>
<dbReference type="AlphaFoldDB" id="A0A067NV70"/>
<dbReference type="OrthoDB" id="2998233at2759"/>
<evidence type="ECO:0000313" key="3">
    <source>
        <dbReference type="EMBL" id="KDQ28032.1"/>
    </source>
</evidence>
<dbReference type="HOGENOM" id="CLU_096536_0_0_1"/>
<feature type="transmembrane region" description="Helical" evidence="2">
    <location>
        <begin position="113"/>
        <end position="138"/>
    </location>
</feature>
<sequence>MAPSFRLIRRCLLSALLILYTSCFSISLAIHRHVLHGNALIAVAFESAIAALCCAWVLLRKSFTRRPQLIGYETTMAFTILPFELVLVLILLSLKPTSIAPDFISSVLFGLQIVTYVKTALLASYCLFLITVSIIVAYKFDRLIWIRDIDESPSPFPPSVVLAFLLPWRSYPSIPASSSAFDQGPQPYAPVESRHFCLPECTCTSKQLLTAPQASHMSSQSTSTSTEASSTMQSDTQSTLSKLMVKDEDLPEHRIAGSSSLSRSLIRIPNDYERRCSIEVSL</sequence>